<evidence type="ECO:0000313" key="1">
    <source>
        <dbReference type="EMBL" id="SEQ11974.1"/>
    </source>
</evidence>
<dbReference type="RefSeq" id="WP_092577031.1">
    <property type="nucleotide sequence ID" value="NZ_FOFN01000001.1"/>
</dbReference>
<dbReference type="AlphaFoldDB" id="A0A1H9DET2"/>
<reference evidence="1 2" key="1">
    <citation type="submission" date="2016-10" db="EMBL/GenBank/DDBJ databases">
        <authorList>
            <person name="de Groot N.N."/>
        </authorList>
    </citation>
    <scope>NUCLEOTIDE SEQUENCE [LARGE SCALE GENOMIC DNA]</scope>
    <source>
        <strain evidence="1 2">DSM 21035</strain>
    </source>
</reference>
<keyword evidence="2" id="KW-1185">Reference proteome</keyword>
<sequence length="259" mass="29875">MGLFDKIFGKSNKIKVQFIDSSNGNVIGISEMPPEQLPETFEIQTTMHLNDEDWSIEEAIPAHSKDFLQSKSLTLKMRKVEKMNPNDIWFTTPTISNEFPQTEPKTKETDFDINVHEDDYRQKEFLTTTALPKIEEEFKAIKEIWTNHSKKSEEYTLFKNCHTRKTIGLANLSIDFNELQNSLNSNSIGQVIINGEILSNGFGLKTENTTYFGTFNDGKVIELCISQWNDKTTSEILKINKEFNLLFVDWINCDLIKND</sequence>
<organism evidence="1 2">
    <name type="scientific">Hyunsoonleella jejuensis</name>
    <dbReference type="NCBI Taxonomy" id="419940"/>
    <lineage>
        <taxon>Bacteria</taxon>
        <taxon>Pseudomonadati</taxon>
        <taxon>Bacteroidota</taxon>
        <taxon>Flavobacteriia</taxon>
        <taxon>Flavobacteriales</taxon>
        <taxon>Flavobacteriaceae</taxon>
    </lineage>
</organism>
<dbReference type="OrthoDB" id="5498775at2"/>
<evidence type="ECO:0000313" key="2">
    <source>
        <dbReference type="Proteomes" id="UP000198999"/>
    </source>
</evidence>
<dbReference type="Proteomes" id="UP000198999">
    <property type="component" value="Unassembled WGS sequence"/>
</dbReference>
<gene>
    <name evidence="1" type="ORF">SAMN05421824_1215</name>
</gene>
<name>A0A1H9DET2_9FLAO</name>
<protein>
    <submittedName>
        <fullName evidence="1">Uncharacterized protein</fullName>
    </submittedName>
</protein>
<proteinExistence type="predicted"/>
<dbReference type="EMBL" id="FOFN01000001">
    <property type="protein sequence ID" value="SEQ11974.1"/>
    <property type="molecule type" value="Genomic_DNA"/>
</dbReference>
<accession>A0A1H9DET2</accession>